<dbReference type="RefSeq" id="WP_024432512.1">
    <property type="nucleotide sequence ID" value="NZ_JAVDMD010000168.1"/>
</dbReference>
<sequence length="416" mass="47936">MQNLDKKKPLLSDSLATGDNKGFASPKGDQHRDRITRFGILKHRSKQQENYLFSLAKIKENYHADVKNDESIRAMKTAQKLNGCGNFLLFKNFYTIDQIKLAKFQACSEHLLCPFCAGIRASKAIQKYSERVDQVLSENPRLKPVMITFTVKNGVDLRERFTHLIKSFRTLIERRRDYIKKGRGFNEFCKINGAMYSYENTYNEKTNEWHPHIHVFALLDDWIDQDELSQYWQSITGDSMVVDIRRAKKQKDLGYSGAAAEVCKYALKFGDLSVEKTWEAFKVLKGKRLSGAFGSLWGVKIPESLIDDLPDDSDLPYLEMIYKFVFSKKSYYDLQLTRHVEPTGKDAADELRGVEGRNLLVSMDGRGVSDAGRALTGALAPQHGRKKQHWQIPPVTRVRVRKRIRRWDGYLCVLHL</sequence>
<keyword evidence="2" id="KW-0235">DNA replication</keyword>
<comment type="caution">
    <text evidence="4">The sequence shown here is derived from an EMBL/GenBank/DDBJ whole genome shotgun (WGS) entry which is preliminary data.</text>
</comment>
<evidence type="ECO:0000256" key="3">
    <source>
        <dbReference type="SAM" id="MobiDB-lite"/>
    </source>
</evidence>
<dbReference type="GO" id="GO:0006260">
    <property type="term" value="P:DNA replication"/>
    <property type="evidence" value="ECO:0007669"/>
    <property type="project" value="UniProtKB-KW"/>
</dbReference>
<accession>A0A429MSM9</accession>
<dbReference type="GO" id="GO:0003677">
    <property type="term" value="F:DNA binding"/>
    <property type="evidence" value="ECO:0007669"/>
    <property type="project" value="InterPro"/>
</dbReference>
<name>A0A429MSM9_ACIBA</name>
<dbReference type="InterPro" id="IPR000989">
    <property type="entry name" value="Rep"/>
</dbReference>
<comment type="similarity">
    <text evidence="1">Belongs to the Gram-positive plasmids replication protein type 1 family.</text>
</comment>
<dbReference type="EMBL" id="RFDI01000313">
    <property type="protein sequence ID" value="RSR60091.1"/>
    <property type="molecule type" value="Genomic_DNA"/>
</dbReference>
<dbReference type="Proteomes" id="UP000280073">
    <property type="component" value="Unassembled WGS sequence"/>
</dbReference>
<evidence type="ECO:0000313" key="4">
    <source>
        <dbReference type="EMBL" id="RSR60091.1"/>
    </source>
</evidence>
<feature type="compositionally biased region" description="Basic and acidic residues" evidence="3">
    <location>
        <begin position="1"/>
        <end position="10"/>
    </location>
</feature>
<protein>
    <submittedName>
        <fullName evidence="4">Replication protein</fullName>
    </submittedName>
</protein>
<feature type="region of interest" description="Disordered" evidence="3">
    <location>
        <begin position="1"/>
        <end position="30"/>
    </location>
</feature>
<dbReference type="AlphaFoldDB" id="A0A429MSM9"/>
<organism evidence="4 5">
    <name type="scientific">Acinetobacter baumannii</name>
    <dbReference type="NCBI Taxonomy" id="470"/>
    <lineage>
        <taxon>Bacteria</taxon>
        <taxon>Pseudomonadati</taxon>
        <taxon>Pseudomonadota</taxon>
        <taxon>Gammaproteobacteria</taxon>
        <taxon>Moraxellales</taxon>
        <taxon>Moraxellaceae</taxon>
        <taxon>Acinetobacter</taxon>
        <taxon>Acinetobacter calcoaceticus/baumannii complex</taxon>
    </lineage>
</organism>
<proteinExistence type="inferred from homology"/>
<reference evidence="4 5" key="1">
    <citation type="submission" date="2018-10" db="EMBL/GenBank/DDBJ databases">
        <title>GWAS and RNA-Seq identify cryptic mechanisms of antimicrobial resistance in Acinetobacter baumannii.</title>
        <authorList>
            <person name="Sahl J.W."/>
        </authorList>
    </citation>
    <scope>NUCLEOTIDE SEQUENCE [LARGE SCALE GENOMIC DNA]</scope>
    <source>
        <strain evidence="4 5">TG28175</strain>
    </source>
</reference>
<gene>
    <name evidence="4" type="ORF">EA686_07535</name>
</gene>
<evidence type="ECO:0000313" key="5">
    <source>
        <dbReference type="Proteomes" id="UP000280073"/>
    </source>
</evidence>
<evidence type="ECO:0000256" key="2">
    <source>
        <dbReference type="ARBA" id="ARBA00022705"/>
    </source>
</evidence>
<dbReference type="Pfam" id="PF01446">
    <property type="entry name" value="Rep_1"/>
    <property type="match status" value="1"/>
</dbReference>
<evidence type="ECO:0000256" key="1">
    <source>
        <dbReference type="ARBA" id="ARBA00008909"/>
    </source>
</evidence>